<organism evidence="2 3">
    <name type="scientific">Chloroflexus aurantiacus (strain ATCC 29366 / DSM 635 / J-10-fl)</name>
    <dbReference type="NCBI Taxonomy" id="324602"/>
    <lineage>
        <taxon>Bacteria</taxon>
        <taxon>Bacillati</taxon>
        <taxon>Chloroflexota</taxon>
        <taxon>Chloroflexia</taxon>
        <taxon>Chloroflexales</taxon>
        <taxon>Chloroflexineae</taxon>
        <taxon>Chloroflexaceae</taxon>
        <taxon>Chloroflexus</taxon>
    </lineage>
</organism>
<dbReference type="AlphaFoldDB" id="A9WF99"/>
<protein>
    <recommendedName>
        <fullName evidence="4">Lipoprotein</fullName>
    </recommendedName>
</protein>
<dbReference type="RefSeq" id="WP_012258736.1">
    <property type="nucleotide sequence ID" value="NC_010175.1"/>
</dbReference>
<dbReference type="EnsemblBacteria" id="ABY36083">
    <property type="protein sequence ID" value="ABY36083"/>
    <property type="gene ID" value="Caur_2884"/>
</dbReference>
<reference evidence="3" key="1">
    <citation type="journal article" date="2011" name="BMC Genomics">
        <title>Complete genome sequence of the filamentous anoxygenic phototrophic bacterium Chloroflexus aurantiacus.</title>
        <authorList>
            <person name="Tang K.H."/>
            <person name="Barry K."/>
            <person name="Chertkov O."/>
            <person name="Dalin E."/>
            <person name="Han C.S."/>
            <person name="Hauser L.J."/>
            <person name="Honchak B.M."/>
            <person name="Karbach L.E."/>
            <person name="Land M.L."/>
            <person name="Lapidus A."/>
            <person name="Larimer F.W."/>
            <person name="Mikhailova N."/>
            <person name="Pitluck S."/>
            <person name="Pierson B.K."/>
            <person name="Blankenship R.E."/>
        </authorList>
    </citation>
    <scope>NUCLEOTIDE SEQUENCE [LARGE SCALE GENOMIC DNA]</scope>
    <source>
        <strain evidence="3">ATCC 29366 / DSM 635 / J-10-fl</strain>
    </source>
</reference>
<dbReference type="InParanoid" id="A9WF99"/>
<proteinExistence type="predicted"/>
<dbReference type="eggNOG" id="ENOG5033B9X">
    <property type="taxonomic scope" value="Bacteria"/>
</dbReference>
<accession>A9WF99</accession>
<keyword evidence="3" id="KW-1185">Reference proteome</keyword>
<dbReference type="KEGG" id="cau:Caur_2884"/>
<dbReference type="EMBL" id="CP000909">
    <property type="protein sequence ID" value="ABY36083.1"/>
    <property type="molecule type" value="Genomic_DNA"/>
</dbReference>
<feature type="region of interest" description="Disordered" evidence="1">
    <location>
        <begin position="87"/>
        <end position="118"/>
    </location>
</feature>
<evidence type="ECO:0000313" key="3">
    <source>
        <dbReference type="Proteomes" id="UP000002008"/>
    </source>
</evidence>
<feature type="region of interest" description="Disordered" evidence="1">
    <location>
        <begin position="24"/>
        <end position="48"/>
    </location>
</feature>
<evidence type="ECO:0008006" key="4">
    <source>
        <dbReference type="Google" id="ProtNLM"/>
    </source>
</evidence>
<dbReference type="Proteomes" id="UP000002008">
    <property type="component" value="Chromosome"/>
</dbReference>
<evidence type="ECO:0000256" key="1">
    <source>
        <dbReference type="SAM" id="MobiDB-lite"/>
    </source>
</evidence>
<dbReference type="STRING" id="324602.Caur_2884"/>
<sequence>MRALLVILIGVFLLVACGTATGSLPAQPLPPPGQPFRTQPPAATRDASLPAPTATILSEETAQPPPAPVVLPTVGATVVLPPTVATPLPAVPPVKETPMPPSDQGGTSPMPANAQPLTPPYDPNLARLIDQAKQDLAQRLGVDVSVIEVAQVAAVTWPDGSLGCPRPGMAYIQVLIDGVFVQLRVGDQLYNYHGDGRQPLFLCDAQFGPQSQRPLPPRQAP</sequence>
<gene>
    <name evidence="2" type="ordered locus">Caur_2884</name>
</gene>
<dbReference type="PROSITE" id="PS51257">
    <property type="entry name" value="PROKAR_LIPOPROTEIN"/>
    <property type="match status" value="1"/>
</dbReference>
<name>A9WF99_CHLAA</name>
<dbReference type="HOGENOM" id="CLU_1371327_0_0_0"/>
<dbReference type="PATRIC" id="fig|324602.8.peg.3247"/>
<evidence type="ECO:0000313" key="2">
    <source>
        <dbReference type="EMBL" id="ABY36083.1"/>
    </source>
</evidence>